<proteinExistence type="predicted"/>
<evidence type="ECO:0000313" key="2">
    <source>
        <dbReference type="EMBL" id="MBB2146761.1"/>
    </source>
</evidence>
<dbReference type="Proteomes" id="UP000601055">
    <property type="component" value="Unassembled WGS sequence"/>
</dbReference>
<dbReference type="Pfam" id="PF18885">
    <property type="entry name" value="DUF5648"/>
    <property type="match status" value="1"/>
</dbReference>
<gene>
    <name evidence="2" type="ORF">GM921_14755</name>
</gene>
<sequence>MSTAIGIKLAFTILFILGIYSTSFSQWITPPSAGYIPLFRLYKTTNGKHHLASTIEMQNLTSTLGGGWINEGLMVFLKESGTNPIYRFYSPSGDNHYFSTSSVIPAGYISEGMIGYGASGPIPVDAGKSVYRYLRIKGGSGHFYTTNYNELGGGNSTWSYEGIAFYLYYLSSY</sequence>
<evidence type="ECO:0000259" key="1">
    <source>
        <dbReference type="Pfam" id="PF18885"/>
    </source>
</evidence>
<comment type="caution">
    <text evidence="2">The sequence shown here is derived from an EMBL/GenBank/DDBJ whole genome shotgun (WGS) entry which is preliminary data.</text>
</comment>
<accession>A0A923IW59</accession>
<dbReference type="EMBL" id="WNXD01000002">
    <property type="protein sequence ID" value="MBB2146761.1"/>
    <property type="molecule type" value="Genomic_DNA"/>
</dbReference>
<dbReference type="InterPro" id="IPR043708">
    <property type="entry name" value="DUF5648"/>
</dbReference>
<protein>
    <recommendedName>
        <fullName evidence="1">DUF5648 domain-containing protein</fullName>
    </recommendedName>
</protein>
<dbReference type="AlphaFoldDB" id="A0A923IW59"/>
<organism evidence="2 3">
    <name type="scientific">Pedobacter planticolens</name>
    <dbReference type="NCBI Taxonomy" id="2679964"/>
    <lineage>
        <taxon>Bacteria</taxon>
        <taxon>Pseudomonadati</taxon>
        <taxon>Bacteroidota</taxon>
        <taxon>Sphingobacteriia</taxon>
        <taxon>Sphingobacteriales</taxon>
        <taxon>Sphingobacteriaceae</taxon>
        <taxon>Pedobacter</taxon>
    </lineage>
</organism>
<reference evidence="2" key="1">
    <citation type="submission" date="2019-11" db="EMBL/GenBank/DDBJ databases">
        <title>Description of Pedobacter sp. LMG 31464T.</title>
        <authorList>
            <person name="Carlier A."/>
            <person name="Qi S."/>
            <person name="Vandamme P."/>
        </authorList>
    </citation>
    <scope>NUCLEOTIDE SEQUENCE</scope>
    <source>
        <strain evidence="2">LMG 31464</strain>
    </source>
</reference>
<name>A0A923IW59_9SPHI</name>
<dbReference type="RefSeq" id="WP_182923399.1">
    <property type="nucleotide sequence ID" value="NZ_WNXD01000002.1"/>
</dbReference>
<keyword evidence="3" id="KW-1185">Reference proteome</keyword>
<feature type="domain" description="DUF5648" evidence="1">
    <location>
        <begin position="37"/>
        <end position="167"/>
    </location>
</feature>
<evidence type="ECO:0000313" key="3">
    <source>
        <dbReference type="Proteomes" id="UP000601055"/>
    </source>
</evidence>